<dbReference type="AlphaFoldDB" id="A0A369A7P3"/>
<evidence type="ECO:0000259" key="9">
    <source>
        <dbReference type="Pfam" id="PF21082"/>
    </source>
</evidence>
<protein>
    <submittedName>
        <fullName evidence="10">Mechanosensitive ion channel-like protein</fullName>
    </submittedName>
</protein>
<keyword evidence="11" id="KW-1185">Reference proteome</keyword>
<name>A0A369A7P3_9FLAO</name>
<dbReference type="SUPFAM" id="SSF82861">
    <property type="entry name" value="Mechanosensitive channel protein MscS (YggB), transmembrane region"/>
    <property type="match status" value="1"/>
</dbReference>
<gene>
    <name evidence="10" type="ORF">DES35_101434</name>
</gene>
<organism evidence="10 11">
    <name type="scientific">Schleiferia thermophila</name>
    <dbReference type="NCBI Taxonomy" id="884107"/>
    <lineage>
        <taxon>Bacteria</taxon>
        <taxon>Pseudomonadati</taxon>
        <taxon>Bacteroidota</taxon>
        <taxon>Flavobacteriia</taxon>
        <taxon>Flavobacteriales</taxon>
        <taxon>Schleiferiaceae</taxon>
        <taxon>Schleiferia</taxon>
    </lineage>
</organism>
<keyword evidence="5 7" id="KW-1133">Transmembrane helix</keyword>
<dbReference type="PANTHER" id="PTHR30347:SF1">
    <property type="entry name" value="MECHANOSENSITIVE CHANNEL MSCK"/>
    <property type="match status" value="1"/>
</dbReference>
<feature type="transmembrane region" description="Helical" evidence="7">
    <location>
        <begin position="86"/>
        <end position="104"/>
    </location>
</feature>
<sequence>MNLKNFIEFELFSIGTIHFRVINILLILLIFAIVRLSIYAIKKYFDRLVSNGKIESGKAHALYQIIVYLAYVIGIVLAIETTGAKITVLLAGSTAILVGIGLGLQDFFKDLVAGLILLSERSVAIGDVIEVNGMVCKVSEIGLRATIVNTLDDIAVVIPNTRLTNFPIINWSQNQKPTRFNITVTAEFGSDAQLVEKLLLQAASTHKDVLKKPHPRVMLNDFGTRGFVFDLYFYSNNLFGIPMVKSQIRMEIEKLFRDKNLRFAIPQNEVFLHSSNTKQ</sequence>
<dbReference type="InterPro" id="IPR006685">
    <property type="entry name" value="MscS_channel_2nd"/>
</dbReference>
<evidence type="ECO:0000256" key="5">
    <source>
        <dbReference type="ARBA" id="ARBA00022989"/>
    </source>
</evidence>
<evidence type="ECO:0000256" key="7">
    <source>
        <dbReference type="SAM" id="Phobius"/>
    </source>
</evidence>
<dbReference type="GO" id="GO:0008381">
    <property type="term" value="F:mechanosensitive monoatomic ion channel activity"/>
    <property type="evidence" value="ECO:0007669"/>
    <property type="project" value="UniProtKB-ARBA"/>
</dbReference>
<dbReference type="GO" id="GO:0005886">
    <property type="term" value="C:plasma membrane"/>
    <property type="evidence" value="ECO:0007669"/>
    <property type="project" value="UniProtKB-SubCell"/>
</dbReference>
<dbReference type="Pfam" id="PF21082">
    <property type="entry name" value="MS_channel_3rd"/>
    <property type="match status" value="1"/>
</dbReference>
<comment type="caution">
    <text evidence="10">The sequence shown here is derived from an EMBL/GenBank/DDBJ whole genome shotgun (WGS) entry which is preliminary data.</text>
</comment>
<evidence type="ECO:0000313" key="11">
    <source>
        <dbReference type="Proteomes" id="UP000253517"/>
    </source>
</evidence>
<dbReference type="InterPro" id="IPR049278">
    <property type="entry name" value="MS_channel_C"/>
</dbReference>
<evidence type="ECO:0000256" key="1">
    <source>
        <dbReference type="ARBA" id="ARBA00004651"/>
    </source>
</evidence>
<evidence type="ECO:0000256" key="2">
    <source>
        <dbReference type="ARBA" id="ARBA00008017"/>
    </source>
</evidence>
<comment type="subcellular location">
    <subcellularLocation>
        <location evidence="1">Cell membrane</location>
        <topology evidence="1">Multi-pass membrane protein</topology>
    </subcellularLocation>
</comment>
<evidence type="ECO:0000256" key="3">
    <source>
        <dbReference type="ARBA" id="ARBA00022475"/>
    </source>
</evidence>
<keyword evidence="3" id="KW-1003">Cell membrane</keyword>
<evidence type="ECO:0000256" key="6">
    <source>
        <dbReference type="ARBA" id="ARBA00023136"/>
    </source>
</evidence>
<proteinExistence type="inferred from homology"/>
<dbReference type="InterPro" id="IPR023408">
    <property type="entry name" value="MscS_beta-dom_sf"/>
</dbReference>
<dbReference type="InterPro" id="IPR010920">
    <property type="entry name" value="LSM_dom_sf"/>
</dbReference>
<evidence type="ECO:0000313" key="10">
    <source>
        <dbReference type="EMBL" id="RCX05151.1"/>
    </source>
</evidence>
<dbReference type="Gene3D" id="1.10.287.1260">
    <property type="match status" value="1"/>
</dbReference>
<accession>A0A369A7P3</accession>
<dbReference type="Proteomes" id="UP000253517">
    <property type="component" value="Unassembled WGS sequence"/>
</dbReference>
<dbReference type="Gene3D" id="2.30.30.60">
    <property type="match status" value="1"/>
</dbReference>
<dbReference type="Pfam" id="PF00924">
    <property type="entry name" value="MS_channel_2nd"/>
    <property type="match status" value="1"/>
</dbReference>
<feature type="transmembrane region" description="Helical" evidence="7">
    <location>
        <begin position="61"/>
        <end position="79"/>
    </location>
</feature>
<feature type="domain" description="Mechanosensitive ion channel MscS" evidence="8">
    <location>
        <begin position="106"/>
        <end position="172"/>
    </location>
</feature>
<comment type="similarity">
    <text evidence="2">Belongs to the MscS (TC 1.A.23) family.</text>
</comment>
<feature type="domain" description="Mechanosensitive ion channel MscS C-terminal" evidence="9">
    <location>
        <begin position="181"/>
        <end position="263"/>
    </location>
</feature>
<dbReference type="Gene3D" id="3.30.70.100">
    <property type="match status" value="1"/>
</dbReference>
<dbReference type="SUPFAM" id="SSF82689">
    <property type="entry name" value="Mechanosensitive channel protein MscS (YggB), C-terminal domain"/>
    <property type="match status" value="1"/>
</dbReference>
<evidence type="ECO:0000259" key="8">
    <source>
        <dbReference type="Pfam" id="PF00924"/>
    </source>
</evidence>
<dbReference type="RefSeq" id="WP_114365669.1">
    <property type="nucleotide sequence ID" value="NZ_BHZF01000001.1"/>
</dbReference>
<dbReference type="EMBL" id="QPJS01000001">
    <property type="protein sequence ID" value="RCX05151.1"/>
    <property type="molecule type" value="Genomic_DNA"/>
</dbReference>
<dbReference type="InterPro" id="IPR011014">
    <property type="entry name" value="MscS_channel_TM-2"/>
</dbReference>
<evidence type="ECO:0000256" key="4">
    <source>
        <dbReference type="ARBA" id="ARBA00022692"/>
    </source>
</evidence>
<feature type="transmembrane region" description="Helical" evidence="7">
    <location>
        <begin position="21"/>
        <end position="41"/>
    </location>
</feature>
<keyword evidence="4 7" id="KW-0812">Transmembrane</keyword>
<keyword evidence="6 7" id="KW-0472">Membrane</keyword>
<dbReference type="PANTHER" id="PTHR30347">
    <property type="entry name" value="POTASSIUM CHANNEL RELATED"/>
    <property type="match status" value="1"/>
</dbReference>
<reference evidence="10 11" key="1">
    <citation type="submission" date="2018-07" db="EMBL/GenBank/DDBJ databases">
        <title>Genomic Encyclopedia of Type Strains, Phase IV (KMG-IV): sequencing the most valuable type-strain genomes for metagenomic binning, comparative biology and taxonomic classification.</title>
        <authorList>
            <person name="Goeker M."/>
        </authorList>
    </citation>
    <scope>NUCLEOTIDE SEQUENCE [LARGE SCALE GENOMIC DNA]</scope>
    <source>
        <strain evidence="10 11">DSM 21410</strain>
    </source>
</reference>
<dbReference type="InterPro" id="IPR011066">
    <property type="entry name" value="MscS_channel_C_sf"/>
</dbReference>
<dbReference type="SUPFAM" id="SSF50182">
    <property type="entry name" value="Sm-like ribonucleoproteins"/>
    <property type="match status" value="1"/>
</dbReference>
<dbReference type="InterPro" id="IPR052702">
    <property type="entry name" value="MscS-like_channel"/>
</dbReference>